<dbReference type="AlphaFoldDB" id="A0A6M3J421"/>
<proteinExistence type="predicted"/>
<sequence>MLKINLPDGKLEDRLDQLENHIKIARLLVSQKREDLIPTALEDLHYDAQTIIDEYCVQE</sequence>
<dbReference type="EMBL" id="MT141509">
    <property type="protein sequence ID" value="QJA63937.1"/>
    <property type="molecule type" value="Genomic_DNA"/>
</dbReference>
<evidence type="ECO:0000313" key="1">
    <source>
        <dbReference type="EMBL" id="QJA63937.1"/>
    </source>
</evidence>
<organism evidence="1">
    <name type="scientific">viral metagenome</name>
    <dbReference type="NCBI Taxonomy" id="1070528"/>
    <lineage>
        <taxon>unclassified sequences</taxon>
        <taxon>metagenomes</taxon>
        <taxon>organismal metagenomes</taxon>
    </lineage>
</organism>
<gene>
    <name evidence="1" type="ORF">MM415B00565_0021</name>
</gene>
<name>A0A6M3J421_9ZZZZ</name>
<reference evidence="1" key="1">
    <citation type="submission" date="2020-03" db="EMBL/GenBank/DDBJ databases">
        <title>The deep terrestrial virosphere.</title>
        <authorList>
            <person name="Holmfeldt K."/>
            <person name="Nilsson E."/>
            <person name="Simone D."/>
            <person name="Lopez-Fernandez M."/>
            <person name="Wu X."/>
            <person name="de Brujin I."/>
            <person name="Lundin D."/>
            <person name="Andersson A."/>
            <person name="Bertilsson S."/>
            <person name="Dopson M."/>
        </authorList>
    </citation>
    <scope>NUCLEOTIDE SEQUENCE</scope>
    <source>
        <strain evidence="1">MM415B00565</strain>
    </source>
</reference>
<protein>
    <submittedName>
        <fullName evidence="1">Uncharacterized protein</fullName>
    </submittedName>
</protein>
<accession>A0A6M3J421</accession>